<dbReference type="KEGG" id="vde:111255275"/>
<dbReference type="EnsemblMetazoa" id="XM_022817053">
    <property type="protein sequence ID" value="XP_022672788"/>
    <property type="gene ID" value="LOC111255275"/>
</dbReference>
<feature type="region of interest" description="Disordered" evidence="2">
    <location>
        <begin position="142"/>
        <end position="239"/>
    </location>
</feature>
<evidence type="ECO:0000256" key="2">
    <source>
        <dbReference type="SAM" id="MobiDB-lite"/>
    </source>
</evidence>
<reference evidence="4" key="1">
    <citation type="submission" date="2021-01" db="UniProtKB">
        <authorList>
            <consortium name="EnsemblMetazoa"/>
        </authorList>
    </citation>
    <scope>IDENTIFICATION</scope>
</reference>
<protein>
    <recommendedName>
        <fullName evidence="3">PH domain-containing protein</fullName>
    </recommendedName>
</protein>
<dbReference type="InterPro" id="IPR001849">
    <property type="entry name" value="PH_domain"/>
</dbReference>
<dbReference type="Pfam" id="PF00169">
    <property type="entry name" value="PH"/>
    <property type="match status" value="1"/>
</dbReference>
<dbReference type="EnsemblMetazoa" id="XM_022817055">
    <property type="protein sequence ID" value="XP_022672790"/>
    <property type="gene ID" value="LOC111255275"/>
</dbReference>
<dbReference type="OrthoDB" id="6020705at2759"/>
<dbReference type="InParanoid" id="A0A7M7KVY4"/>
<dbReference type="EnsemblMetazoa" id="XM_022817059">
    <property type="protein sequence ID" value="XP_022672794"/>
    <property type="gene ID" value="LOC111255275"/>
</dbReference>
<dbReference type="Gene3D" id="2.30.29.30">
    <property type="entry name" value="Pleckstrin-homology domain (PH domain)/Phosphotyrosine-binding domain (PTB)"/>
    <property type="match status" value="1"/>
</dbReference>
<dbReference type="RefSeq" id="XP_022672791.1">
    <property type="nucleotide sequence ID" value="XM_022817056.1"/>
</dbReference>
<evidence type="ECO:0000313" key="5">
    <source>
        <dbReference type="Proteomes" id="UP000594260"/>
    </source>
</evidence>
<feature type="compositionally biased region" description="Low complexity" evidence="2">
    <location>
        <begin position="200"/>
        <end position="209"/>
    </location>
</feature>
<dbReference type="RefSeq" id="XP_022672796.1">
    <property type="nucleotide sequence ID" value="XM_022817061.1"/>
</dbReference>
<dbReference type="SMART" id="SM00233">
    <property type="entry name" value="PH"/>
    <property type="match status" value="1"/>
</dbReference>
<feature type="region of interest" description="Disordered" evidence="2">
    <location>
        <begin position="496"/>
        <end position="555"/>
    </location>
</feature>
<sequence length="728" mass="81041">MSACESPVVDFLMNPSAYEVTPQRGRLQSYPSPQQLLPKSILSPLQAIPDPNEEEYRCFSLPRFDKLPIPEPAPLSSLSAHDLMGLVGSASSEHLRQREEELTEQHRKVVQERLAEQEEERDARQRLEDIINMCANFVSGSVATPATTNGHSPSNRSSQLKSPPGSRKSPPSTIGIKTNGSLKATTPSSEDELAAINNVADSAARTPASPTSPPQSPRNRIKTVPGIPSPKDTLGAPSPNYRPLTNGISTSSGATTSITTVVTCGGGKGKDKLTTTVAGVTTAAAGAAASISDKVPARSSSLQKMAAHIHAAQASLLRSQFVQLEAAFKEQLDELQMELALVTGELCDEQFSLKEDLIQYGKIEAEQEILVGETLREKEDEERRLHLAGERILKWQELTVKMAETLDDPVSPALEREISERLENEVECLEAEKRAYEDLEFQIMESTARRDERIEEVNQRILMMSRLIEQKEARIQELQMQQRTIADELEAKKREWAEQQRSHQNSLRIVQQAQQQSSLDSESLSGSESDTESEYQHSNCGSEMVSSSTESEELFSPKTTAALGQMGTVSVSLRNNNRRLSQRPLTCYLPVFPDQGHFDLRAHIISCGHQLEICAQDVTVDSNSCRGYLYKLGSASRWWKKRWFVFDRASRALMYFMDKSERKLKGVIHFESIDDVYVDHGNKKMAAFCVKTLDRIYHLSSTSPEAMRVWVDVIFSGAHGYNRFLGQD</sequence>
<evidence type="ECO:0000259" key="3">
    <source>
        <dbReference type="PROSITE" id="PS50003"/>
    </source>
</evidence>
<dbReference type="RefSeq" id="XP_022672795.1">
    <property type="nucleotide sequence ID" value="XM_022817060.1"/>
</dbReference>
<dbReference type="PANTHER" id="PTHR12156:SF5">
    <property type="entry name" value="FI18040P1"/>
    <property type="match status" value="1"/>
</dbReference>
<name>A0A7M7KVY4_VARDE</name>
<feature type="coiled-coil region" evidence="1">
    <location>
        <begin position="92"/>
        <end position="127"/>
    </location>
</feature>
<keyword evidence="1" id="KW-0175">Coiled coil</keyword>
<dbReference type="RefSeq" id="XP_022672790.1">
    <property type="nucleotide sequence ID" value="XM_022817055.1"/>
</dbReference>
<dbReference type="RefSeq" id="XP_022672789.1">
    <property type="nucleotide sequence ID" value="XM_022817054.1"/>
</dbReference>
<feature type="compositionally biased region" description="Polar residues" evidence="2">
    <location>
        <begin position="175"/>
        <end position="188"/>
    </location>
</feature>
<dbReference type="EnsemblMetazoa" id="XM_022817061">
    <property type="protein sequence ID" value="XP_022672796"/>
    <property type="gene ID" value="LOC111255275"/>
</dbReference>
<dbReference type="RefSeq" id="XP_022672793.1">
    <property type="nucleotide sequence ID" value="XM_022817058.1"/>
</dbReference>
<dbReference type="EnsemblMetazoa" id="XM_022817056">
    <property type="protein sequence ID" value="XP_022672791"/>
    <property type="gene ID" value="LOC111255275"/>
</dbReference>
<dbReference type="PROSITE" id="PS50003">
    <property type="entry name" value="PH_DOMAIN"/>
    <property type="match status" value="1"/>
</dbReference>
<dbReference type="RefSeq" id="XP_022672788.1">
    <property type="nucleotide sequence ID" value="XM_022817053.1"/>
</dbReference>
<keyword evidence="5" id="KW-1185">Reference proteome</keyword>
<feature type="domain" description="PH" evidence="3">
    <location>
        <begin position="622"/>
        <end position="719"/>
    </location>
</feature>
<dbReference type="RefSeq" id="XP_022672794.1">
    <property type="nucleotide sequence ID" value="XM_022817059.1"/>
</dbReference>
<dbReference type="EnsemblMetazoa" id="XM_022817057">
    <property type="protein sequence ID" value="XP_022672792"/>
    <property type="gene ID" value="LOC111255275"/>
</dbReference>
<dbReference type="SUPFAM" id="SSF50729">
    <property type="entry name" value="PH domain-like"/>
    <property type="match status" value="1"/>
</dbReference>
<evidence type="ECO:0000313" key="4">
    <source>
        <dbReference type="EnsemblMetazoa" id="XP_022672796"/>
    </source>
</evidence>
<dbReference type="GeneID" id="111255275"/>
<evidence type="ECO:0000256" key="1">
    <source>
        <dbReference type="SAM" id="Coils"/>
    </source>
</evidence>
<dbReference type="InterPro" id="IPR052212">
    <property type="entry name" value="PH-like_domain"/>
</dbReference>
<feature type="compositionally biased region" description="Low complexity" evidence="2">
    <location>
        <begin position="161"/>
        <end position="172"/>
    </location>
</feature>
<feature type="compositionally biased region" description="Polar residues" evidence="2">
    <location>
        <begin position="142"/>
        <end position="160"/>
    </location>
</feature>
<accession>A0A7M7KVY4</accession>
<dbReference type="RefSeq" id="XP_022672792.1">
    <property type="nucleotide sequence ID" value="XM_022817057.1"/>
</dbReference>
<dbReference type="Proteomes" id="UP000594260">
    <property type="component" value="Unplaced"/>
</dbReference>
<dbReference type="InterPro" id="IPR011993">
    <property type="entry name" value="PH-like_dom_sf"/>
</dbReference>
<organism evidence="4 5">
    <name type="scientific">Varroa destructor</name>
    <name type="common">Honeybee mite</name>
    <dbReference type="NCBI Taxonomy" id="109461"/>
    <lineage>
        <taxon>Eukaryota</taxon>
        <taxon>Metazoa</taxon>
        <taxon>Ecdysozoa</taxon>
        <taxon>Arthropoda</taxon>
        <taxon>Chelicerata</taxon>
        <taxon>Arachnida</taxon>
        <taxon>Acari</taxon>
        <taxon>Parasitiformes</taxon>
        <taxon>Mesostigmata</taxon>
        <taxon>Gamasina</taxon>
        <taxon>Dermanyssoidea</taxon>
        <taxon>Varroidae</taxon>
        <taxon>Varroa</taxon>
    </lineage>
</organism>
<dbReference type="PANTHER" id="PTHR12156">
    <property type="entry name" value="PLECKSTRIN HOMOLOGY-LIKE DOMAIN, FAMILY B, MEMBER 3"/>
    <property type="match status" value="1"/>
</dbReference>
<dbReference type="EnsemblMetazoa" id="XM_022817060">
    <property type="protein sequence ID" value="XP_022672795"/>
    <property type="gene ID" value="LOC111255275"/>
</dbReference>
<proteinExistence type="predicted"/>
<dbReference type="EnsemblMetazoa" id="XM_022817058">
    <property type="protein sequence ID" value="XP_022672793"/>
    <property type="gene ID" value="LOC111255275"/>
</dbReference>
<dbReference type="AlphaFoldDB" id="A0A7M7KVY4"/>
<dbReference type="EnsemblMetazoa" id="XM_022817054">
    <property type="protein sequence ID" value="XP_022672789"/>
    <property type="gene ID" value="LOC111255275"/>
</dbReference>
<feature type="compositionally biased region" description="Low complexity" evidence="2">
    <location>
        <begin position="511"/>
        <end position="528"/>
    </location>
</feature>